<sequence>MEEDSYSDEEQFDEAESGQEERVEETNDPLRQEISSMPLSKVRALKSKLGVKLFNKMYLNEVAPKSETVEESNDEKPQEFKRDNKNRPREMSTKAPIRHNTIIAAKKKKKYDPRFECGEFDEVRFSRDYGFINDMKIKEVNQIKKSLKKGDIGEADRWEVNETIKVMENQIRNTEDKRAEIETRAELRQSNIERLRSGKKPIFLNRNQLKAKIMEKRFEKLKQTGKAKSYVSKQRTKAQKKGLDV</sequence>
<proteinExistence type="inferred from homology"/>
<dbReference type="Proteomes" id="UP000659654">
    <property type="component" value="Unassembled WGS sequence"/>
</dbReference>
<dbReference type="EMBL" id="CAJFDI010000005">
    <property type="protein sequence ID" value="CAD5232041.1"/>
    <property type="molecule type" value="Genomic_DNA"/>
</dbReference>
<keyword evidence="12" id="KW-1185">Reference proteome</keyword>
<feature type="compositionally biased region" description="Basic and acidic residues" evidence="8">
    <location>
        <begin position="19"/>
        <end position="31"/>
    </location>
</feature>
<evidence type="ECO:0000256" key="4">
    <source>
        <dbReference type="ARBA" id="ARBA00022552"/>
    </source>
</evidence>
<dbReference type="PANTHER" id="PTHR21738:SF0">
    <property type="entry name" value="RIBOSOMAL RNA PROCESSING PROTEIN 36 HOMOLOG"/>
    <property type="match status" value="1"/>
</dbReference>
<evidence type="ECO:0000256" key="7">
    <source>
        <dbReference type="SAM" id="Coils"/>
    </source>
</evidence>
<dbReference type="GO" id="GO:0030686">
    <property type="term" value="C:90S preribosome"/>
    <property type="evidence" value="ECO:0007669"/>
    <property type="project" value="TreeGrafter"/>
</dbReference>
<dbReference type="Proteomes" id="UP000582659">
    <property type="component" value="Unassembled WGS sequence"/>
</dbReference>
<keyword evidence="7" id="KW-0175">Coiled coil</keyword>
<feature type="region of interest" description="Disordered" evidence="8">
    <location>
        <begin position="63"/>
        <end position="101"/>
    </location>
</feature>
<feature type="compositionally biased region" description="Basic and acidic residues" evidence="8">
    <location>
        <begin position="74"/>
        <end position="92"/>
    </location>
</feature>
<feature type="region of interest" description="Disordered" evidence="8">
    <location>
        <begin position="224"/>
        <end position="245"/>
    </location>
</feature>
<dbReference type="GO" id="GO:0000462">
    <property type="term" value="P:maturation of SSU-rRNA from tricistronic rRNA transcript (SSU-rRNA, 5.8S rRNA, LSU-rRNA)"/>
    <property type="evidence" value="ECO:0007669"/>
    <property type="project" value="TreeGrafter"/>
</dbReference>
<keyword evidence="4 6" id="KW-0698">rRNA processing</keyword>
<gene>
    <name evidence="9" type="ORF">BXYJ_LOCUS12132</name>
</gene>
<evidence type="ECO:0000256" key="5">
    <source>
        <dbReference type="ARBA" id="ARBA00023242"/>
    </source>
</evidence>
<dbReference type="InterPro" id="IPR009292">
    <property type="entry name" value="RRP36"/>
</dbReference>
<evidence type="ECO:0000256" key="3">
    <source>
        <dbReference type="ARBA" id="ARBA00022517"/>
    </source>
</evidence>
<protein>
    <recommendedName>
        <fullName evidence="6">rRNA biogenesis protein RRP36</fullName>
    </recommendedName>
</protein>
<dbReference type="Pfam" id="PF06102">
    <property type="entry name" value="RRP36"/>
    <property type="match status" value="1"/>
</dbReference>
<comment type="similarity">
    <text evidence="2 6">Belongs to the RRP36 family.</text>
</comment>
<comment type="subunit">
    <text evidence="6">Associates with 90S and pre-40S pre-ribosomal particles.</text>
</comment>
<reference evidence="10" key="2">
    <citation type="submission" date="2020-08" db="EMBL/GenBank/DDBJ databases">
        <authorList>
            <person name="Kikuchi T."/>
        </authorList>
    </citation>
    <scope>NUCLEOTIDE SEQUENCE</scope>
    <source>
        <strain evidence="9">Ka4C1</strain>
    </source>
</reference>
<keyword evidence="5 6" id="KW-0539">Nucleus</keyword>
<organism evidence="11 13">
    <name type="scientific">Bursaphelenchus xylophilus</name>
    <name type="common">Pinewood nematode worm</name>
    <name type="synonym">Aphelenchoides xylophilus</name>
    <dbReference type="NCBI Taxonomy" id="6326"/>
    <lineage>
        <taxon>Eukaryota</taxon>
        <taxon>Metazoa</taxon>
        <taxon>Ecdysozoa</taxon>
        <taxon>Nematoda</taxon>
        <taxon>Chromadorea</taxon>
        <taxon>Rhabditida</taxon>
        <taxon>Tylenchina</taxon>
        <taxon>Tylenchomorpha</taxon>
        <taxon>Aphelenchoidea</taxon>
        <taxon>Aphelenchoididae</taxon>
        <taxon>Bursaphelenchus</taxon>
    </lineage>
</organism>
<evidence type="ECO:0000313" key="13">
    <source>
        <dbReference type="WBParaSite" id="BXY_0220400.1"/>
    </source>
</evidence>
<dbReference type="GO" id="GO:0005730">
    <property type="term" value="C:nucleolus"/>
    <property type="evidence" value="ECO:0007669"/>
    <property type="project" value="UniProtKB-SubCell"/>
</dbReference>
<evidence type="ECO:0000256" key="1">
    <source>
        <dbReference type="ARBA" id="ARBA00004604"/>
    </source>
</evidence>
<feature type="region of interest" description="Disordered" evidence="8">
    <location>
        <begin position="1"/>
        <end position="39"/>
    </location>
</feature>
<evidence type="ECO:0000256" key="6">
    <source>
        <dbReference type="RuleBase" id="RU368027"/>
    </source>
</evidence>
<feature type="compositionally biased region" description="Basic residues" evidence="8">
    <location>
        <begin position="234"/>
        <end position="245"/>
    </location>
</feature>
<dbReference type="eggNOG" id="KOG3190">
    <property type="taxonomic scope" value="Eukaryota"/>
</dbReference>
<evidence type="ECO:0000256" key="2">
    <source>
        <dbReference type="ARBA" id="ARBA00009418"/>
    </source>
</evidence>
<evidence type="ECO:0000313" key="11">
    <source>
        <dbReference type="Proteomes" id="UP000095284"/>
    </source>
</evidence>
<dbReference type="OrthoDB" id="448446at2759"/>
<evidence type="ECO:0000313" key="12">
    <source>
        <dbReference type="Proteomes" id="UP000659654"/>
    </source>
</evidence>
<name>A0A1I7RNB8_BURXY</name>
<evidence type="ECO:0000313" key="9">
    <source>
        <dbReference type="EMBL" id="CAD5232041.1"/>
    </source>
</evidence>
<dbReference type="EMBL" id="CAJFCV020000005">
    <property type="protein sequence ID" value="CAG9123849.1"/>
    <property type="molecule type" value="Genomic_DNA"/>
</dbReference>
<accession>A0A1I7RNB8</accession>
<feature type="coiled-coil region" evidence="7">
    <location>
        <begin position="157"/>
        <end position="224"/>
    </location>
</feature>
<comment type="subcellular location">
    <subcellularLocation>
        <location evidence="1 6">Nucleus</location>
        <location evidence="1 6">Nucleolus</location>
    </subcellularLocation>
</comment>
<keyword evidence="6" id="KW-0687">Ribonucleoprotein</keyword>
<dbReference type="AlphaFoldDB" id="A0A1I7RNB8"/>
<dbReference type="Proteomes" id="UP000095284">
    <property type="component" value="Unplaced"/>
</dbReference>
<feature type="compositionally biased region" description="Acidic residues" evidence="8">
    <location>
        <begin position="1"/>
        <end position="18"/>
    </location>
</feature>
<dbReference type="WBParaSite" id="BXY_0220400.1">
    <property type="protein sequence ID" value="BXY_0220400.1"/>
    <property type="gene ID" value="BXY_0220400"/>
</dbReference>
<dbReference type="PANTHER" id="PTHR21738">
    <property type="entry name" value="RIBOSOMAL RNA PROCESSING PROTEIN 36 HOMOLOG"/>
    <property type="match status" value="1"/>
</dbReference>
<reference evidence="13" key="1">
    <citation type="submission" date="2016-11" db="UniProtKB">
        <authorList>
            <consortium name="WormBaseParasite"/>
        </authorList>
    </citation>
    <scope>IDENTIFICATION</scope>
</reference>
<comment type="function">
    <text evidence="6">Component of the 90S pre-ribosome involved in the maturation of rRNAs. Required for early cleavages of the pre-RNAs in the 40S ribosomal subunit maturation pathway.</text>
</comment>
<evidence type="ECO:0000256" key="8">
    <source>
        <dbReference type="SAM" id="MobiDB-lite"/>
    </source>
</evidence>
<evidence type="ECO:0000313" key="10">
    <source>
        <dbReference type="EMBL" id="CAG9123849.1"/>
    </source>
</evidence>
<keyword evidence="3 6" id="KW-0690">Ribosome biogenesis</keyword>